<sequence>MAGSLEQDRVDRLNSIGFKWSHLVKGPNVPWENRFNELVQYKAKHGDCNVPWSQSKLGRWVDCQRNTYKNDKLSQDRIDRLNDIGFDWTPPMGPSRKRNAPPSTRKRSLSRKERSSPRTNVKSLSVGDRARGAESNGAASALSLKVPSKRSSHNPGTESDDDEIGALIYDQVMRQRRPPQPLRPEGVPIKTEEIETESETETDLFKLEDARQKK</sequence>
<evidence type="ECO:0000313" key="4">
    <source>
        <dbReference type="Proteomes" id="UP000266841"/>
    </source>
</evidence>
<reference evidence="3 4" key="1">
    <citation type="journal article" date="2012" name="Genome Biol.">
        <title>Genome and low-iron response of an oceanic diatom adapted to chronic iron limitation.</title>
        <authorList>
            <person name="Lommer M."/>
            <person name="Specht M."/>
            <person name="Roy A.S."/>
            <person name="Kraemer L."/>
            <person name="Andreson R."/>
            <person name="Gutowska M.A."/>
            <person name="Wolf J."/>
            <person name="Bergner S.V."/>
            <person name="Schilhabel M.B."/>
            <person name="Klostermeier U.C."/>
            <person name="Beiko R.G."/>
            <person name="Rosenstiel P."/>
            <person name="Hippler M."/>
            <person name="Laroche J."/>
        </authorList>
    </citation>
    <scope>NUCLEOTIDE SEQUENCE [LARGE SCALE GENOMIC DNA]</scope>
    <source>
        <strain evidence="3 4">CCMP1005</strain>
    </source>
</reference>
<dbReference type="PANTHER" id="PTHR33418">
    <property type="entry name" value="HELICASE-ASSOCIATED"/>
    <property type="match status" value="1"/>
</dbReference>
<comment type="caution">
    <text evidence="3">The sequence shown here is derived from an EMBL/GenBank/DDBJ whole genome shotgun (WGS) entry which is preliminary data.</text>
</comment>
<name>K0T0I1_THAOC</name>
<evidence type="ECO:0000313" key="3">
    <source>
        <dbReference type="EMBL" id="EJK66791.1"/>
    </source>
</evidence>
<evidence type="ECO:0000256" key="1">
    <source>
        <dbReference type="SAM" id="MobiDB-lite"/>
    </source>
</evidence>
<feature type="compositionally biased region" description="Basic residues" evidence="1">
    <location>
        <begin position="95"/>
        <end position="109"/>
    </location>
</feature>
<organism evidence="3 4">
    <name type="scientific">Thalassiosira oceanica</name>
    <name type="common">Marine diatom</name>
    <dbReference type="NCBI Taxonomy" id="159749"/>
    <lineage>
        <taxon>Eukaryota</taxon>
        <taxon>Sar</taxon>
        <taxon>Stramenopiles</taxon>
        <taxon>Ochrophyta</taxon>
        <taxon>Bacillariophyta</taxon>
        <taxon>Coscinodiscophyceae</taxon>
        <taxon>Thalassiosirophycidae</taxon>
        <taxon>Thalassiosirales</taxon>
        <taxon>Thalassiosiraceae</taxon>
        <taxon>Thalassiosira</taxon>
    </lineage>
</organism>
<protein>
    <recommendedName>
        <fullName evidence="2">Helicase-associated domain-containing protein</fullName>
    </recommendedName>
</protein>
<dbReference type="AlphaFoldDB" id="K0T0I1"/>
<dbReference type="Pfam" id="PF03457">
    <property type="entry name" value="HA"/>
    <property type="match status" value="1"/>
</dbReference>
<dbReference type="OrthoDB" id="498381at2759"/>
<dbReference type="Proteomes" id="UP000266841">
    <property type="component" value="Unassembled WGS sequence"/>
</dbReference>
<feature type="region of interest" description="Disordered" evidence="1">
    <location>
        <begin position="84"/>
        <end position="214"/>
    </location>
</feature>
<keyword evidence="4" id="KW-1185">Reference proteome</keyword>
<feature type="compositionally biased region" description="Basic and acidic residues" evidence="1">
    <location>
        <begin position="203"/>
        <end position="214"/>
    </location>
</feature>
<gene>
    <name evidence="3" type="ORF">THAOC_12252</name>
</gene>
<feature type="domain" description="Helicase-associated" evidence="2">
    <location>
        <begin position="30"/>
        <end position="86"/>
    </location>
</feature>
<proteinExistence type="predicted"/>
<dbReference type="InterPro" id="IPR005114">
    <property type="entry name" value="Helicase_assoc"/>
</dbReference>
<dbReference type="EMBL" id="AGNL01014262">
    <property type="protein sequence ID" value="EJK66791.1"/>
    <property type="molecule type" value="Genomic_DNA"/>
</dbReference>
<evidence type="ECO:0000259" key="2">
    <source>
        <dbReference type="Pfam" id="PF03457"/>
    </source>
</evidence>
<dbReference type="Gene3D" id="6.10.140.530">
    <property type="match status" value="1"/>
</dbReference>
<accession>K0T0I1</accession>
<dbReference type="PANTHER" id="PTHR33418:SF1">
    <property type="entry name" value="HELICASE-ASSOCIATED DOMAIN-CONTAINING PROTEIN"/>
    <property type="match status" value="1"/>
</dbReference>